<dbReference type="eggNOG" id="ENOG502SAQU">
    <property type="taxonomic scope" value="Eukaryota"/>
</dbReference>
<keyword evidence="2" id="KW-0479">Metal-binding</keyword>
<dbReference type="RefSeq" id="XP_002996965.1">
    <property type="nucleotide sequence ID" value="XM_002996919.1"/>
</dbReference>
<keyword evidence="5" id="KW-1185">Reference proteome</keyword>
<dbReference type="EMBL" id="DS028214">
    <property type="protein sequence ID" value="EEY70279.1"/>
    <property type="molecule type" value="Genomic_DNA"/>
</dbReference>
<sequence length="207" mass="22507">MLLNENMFERTFRMSAESFSHLLWKVTPALTVSEQQSSNSSGEAPVSPSIMLMTALRYLAEGSYLNIRRTVGISAPSYYRVIDLTMGAILAFKELQITFPNSDSEKGVVMEAFKNISSGGVISGCIGCVDGWLCRIKTPTLADAGEIGVARYYSGHYACPGINVQAVCDAHCRFIAFEASFPGSINDAHAFRDTAFTHAVFSHPDNG</sequence>
<dbReference type="OrthoDB" id="109201at2759"/>
<evidence type="ECO:0000256" key="1">
    <source>
        <dbReference type="ARBA" id="ARBA00001968"/>
    </source>
</evidence>
<dbReference type="InterPro" id="IPR027806">
    <property type="entry name" value="HARBI1_dom"/>
</dbReference>
<evidence type="ECO:0000313" key="5">
    <source>
        <dbReference type="Proteomes" id="UP000006643"/>
    </source>
</evidence>
<evidence type="ECO:0000259" key="3">
    <source>
        <dbReference type="Pfam" id="PF13359"/>
    </source>
</evidence>
<dbReference type="GeneID" id="9467147"/>
<dbReference type="GO" id="GO:0046872">
    <property type="term" value="F:metal ion binding"/>
    <property type="evidence" value="ECO:0007669"/>
    <property type="project" value="UniProtKB-KW"/>
</dbReference>
<dbReference type="OMA" id="INDAHAF"/>
<comment type="cofactor">
    <cofactor evidence="1">
        <name>a divalent metal cation</name>
        <dbReference type="ChEBI" id="CHEBI:60240"/>
    </cofactor>
</comment>
<evidence type="ECO:0000256" key="2">
    <source>
        <dbReference type="ARBA" id="ARBA00022723"/>
    </source>
</evidence>
<dbReference type="HOGENOM" id="CLU_1443625_0_0_1"/>
<dbReference type="STRING" id="403677.D0P0A1"/>
<name>D0P0A1_PHYIT</name>
<dbReference type="AlphaFoldDB" id="D0P0A1"/>
<gene>
    <name evidence="4" type="ORF">PITG_19425</name>
</gene>
<protein>
    <recommendedName>
        <fullName evidence="3">DDE Tnp4 domain-containing protein</fullName>
    </recommendedName>
</protein>
<evidence type="ECO:0000313" key="4">
    <source>
        <dbReference type="EMBL" id="EEY70279.1"/>
    </source>
</evidence>
<accession>D0P0A1</accession>
<dbReference type="Pfam" id="PF13359">
    <property type="entry name" value="DDE_Tnp_4"/>
    <property type="match status" value="1"/>
</dbReference>
<dbReference type="KEGG" id="pif:PITG_19425"/>
<dbReference type="Proteomes" id="UP000006643">
    <property type="component" value="Unassembled WGS sequence"/>
</dbReference>
<dbReference type="VEuPathDB" id="FungiDB:PITG_19425"/>
<reference evidence="5" key="1">
    <citation type="journal article" date="2009" name="Nature">
        <title>Genome sequence and analysis of the Irish potato famine pathogen Phytophthora infestans.</title>
        <authorList>
            <consortium name="The Broad Institute Genome Sequencing Platform"/>
            <person name="Haas B.J."/>
            <person name="Kamoun S."/>
            <person name="Zody M.C."/>
            <person name="Jiang R.H."/>
            <person name="Handsaker R.E."/>
            <person name="Cano L.M."/>
            <person name="Grabherr M."/>
            <person name="Kodira C.D."/>
            <person name="Raffaele S."/>
            <person name="Torto-Alalibo T."/>
            <person name="Bozkurt T.O."/>
            <person name="Ah-Fong A.M."/>
            <person name="Alvarado L."/>
            <person name="Anderson V.L."/>
            <person name="Armstrong M.R."/>
            <person name="Avrova A."/>
            <person name="Baxter L."/>
            <person name="Beynon J."/>
            <person name="Boevink P.C."/>
            <person name="Bollmann S.R."/>
            <person name="Bos J.I."/>
            <person name="Bulone V."/>
            <person name="Cai G."/>
            <person name="Cakir C."/>
            <person name="Carrington J.C."/>
            <person name="Chawner M."/>
            <person name="Conti L."/>
            <person name="Costanzo S."/>
            <person name="Ewan R."/>
            <person name="Fahlgren N."/>
            <person name="Fischbach M.A."/>
            <person name="Fugelstad J."/>
            <person name="Gilroy E.M."/>
            <person name="Gnerre S."/>
            <person name="Green P.J."/>
            <person name="Grenville-Briggs L.J."/>
            <person name="Griffith J."/>
            <person name="Grunwald N.J."/>
            <person name="Horn K."/>
            <person name="Horner N.R."/>
            <person name="Hu C.H."/>
            <person name="Huitema E."/>
            <person name="Jeong D.H."/>
            <person name="Jones A.M."/>
            <person name="Jones J.D."/>
            <person name="Jones R.W."/>
            <person name="Karlsson E.K."/>
            <person name="Kunjeti S.G."/>
            <person name="Lamour K."/>
            <person name="Liu Z."/>
            <person name="Ma L."/>
            <person name="Maclean D."/>
            <person name="Chibucos M.C."/>
            <person name="McDonald H."/>
            <person name="McWalters J."/>
            <person name="Meijer H.J."/>
            <person name="Morgan W."/>
            <person name="Morris P.F."/>
            <person name="Munro C.A."/>
            <person name="O'Neill K."/>
            <person name="Ospina-Giraldo M."/>
            <person name="Pinzon A."/>
            <person name="Pritchard L."/>
            <person name="Ramsahoye B."/>
            <person name="Ren Q."/>
            <person name="Restrepo S."/>
            <person name="Roy S."/>
            <person name="Sadanandom A."/>
            <person name="Savidor A."/>
            <person name="Schornack S."/>
            <person name="Schwartz D.C."/>
            <person name="Schumann U.D."/>
            <person name="Schwessinger B."/>
            <person name="Seyer L."/>
            <person name="Sharpe T."/>
            <person name="Silvar C."/>
            <person name="Song J."/>
            <person name="Studholme D.J."/>
            <person name="Sykes S."/>
            <person name="Thines M."/>
            <person name="van de Vondervoort P.J."/>
            <person name="Phuntumart V."/>
            <person name="Wawra S."/>
            <person name="Weide R."/>
            <person name="Win J."/>
            <person name="Young C."/>
            <person name="Zhou S."/>
            <person name="Fry W."/>
            <person name="Meyers B.C."/>
            <person name="van West P."/>
            <person name="Ristaino J."/>
            <person name="Govers F."/>
            <person name="Birch P.R."/>
            <person name="Whisson S.C."/>
            <person name="Judelson H.S."/>
            <person name="Nusbaum C."/>
        </authorList>
    </citation>
    <scope>NUCLEOTIDE SEQUENCE [LARGE SCALE GENOMIC DNA]</scope>
    <source>
        <strain evidence="5">T30-4</strain>
    </source>
</reference>
<organism evidence="4 5">
    <name type="scientific">Phytophthora infestans (strain T30-4)</name>
    <name type="common">Potato late blight agent</name>
    <dbReference type="NCBI Taxonomy" id="403677"/>
    <lineage>
        <taxon>Eukaryota</taxon>
        <taxon>Sar</taxon>
        <taxon>Stramenopiles</taxon>
        <taxon>Oomycota</taxon>
        <taxon>Peronosporomycetes</taxon>
        <taxon>Peronosporales</taxon>
        <taxon>Peronosporaceae</taxon>
        <taxon>Phytophthora</taxon>
    </lineage>
</organism>
<dbReference type="InParanoid" id="D0P0A1"/>
<feature type="domain" description="DDE Tnp4" evidence="3">
    <location>
        <begin position="129"/>
        <end position="200"/>
    </location>
</feature>
<proteinExistence type="predicted"/>